<organism evidence="5 7">
    <name type="scientific">Adineta steineri</name>
    <dbReference type="NCBI Taxonomy" id="433720"/>
    <lineage>
        <taxon>Eukaryota</taxon>
        <taxon>Metazoa</taxon>
        <taxon>Spiralia</taxon>
        <taxon>Gnathifera</taxon>
        <taxon>Rotifera</taxon>
        <taxon>Eurotatoria</taxon>
        <taxon>Bdelloidea</taxon>
        <taxon>Adinetida</taxon>
        <taxon>Adinetidae</taxon>
        <taxon>Adineta</taxon>
    </lineage>
</organism>
<reference evidence="5" key="1">
    <citation type="submission" date="2021-02" db="EMBL/GenBank/DDBJ databases">
        <authorList>
            <person name="Nowell W R."/>
        </authorList>
    </citation>
    <scope>NUCLEOTIDE SEQUENCE</scope>
</reference>
<evidence type="ECO:0000256" key="2">
    <source>
        <dbReference type="SAM" id="Phobius"/>
    </source>
</evidence>
<dbReference type="Proteomes" id="UP000663877">
    <property type="component" value="Unassembled WGS sequence"/>
</dbReference>
<evidence type="ECO:0000313" key="6">
    <source>
        <dbReference type="Proteomes" id="UP000663832"/>
    </source>
</evidence>
<dbReference type="OrthoDB" id="10067151at2759"/>
<evidence type="ECO:0000256" key="3">
    <source>
        <dbReference type="SAM" id="SignalP"/>
    </source>
</evidence>
<evidence type="ECO:0000313" key="5">
    <source>
        <dbReference type="EMBL" id="CAF1206662.1"/>
    </source>
</evidence>
<keyword evidence="3" id="KW-0732">Signal</keyword>
<proteinExistence type="predicted"/>
<keyword evidence="2" id="KW-0472">Membrane</keyword>
<keyword evidence="2" id="KW-0812">Transmembrane</keyword>
<gene>
    <name evidence="5" type="ORF">BJG266_LOCUS27213</name>
    <name evidence="4" type="ORF">QVE165_LOCUS11675</name>
</gene>
<comment type="caution">
    <text evidence="5">The sequence shown here is derived from an EMBL/GenBank/DDBJ whole genome shotgun (WGS) entry which is preliminary data.</text>
</comment>
<feature type="region of interest" description="Disordered" evidence="1">
    <location>
        <begin position="98"/>
        <end position="118"/>
    </location>
</feature>
<evidence type="ECO:0000313" key="4">
    <source>
        <dbReference type="EMBL" id="CAF0941414.1"/>
    </source>
</evidence>
<feature type="transmembrane region" description="Helical" evidence="2">
    <location>
        <begin position="266"/>
        <end position="287"/>
    </location>
</feature>
<accession>A0A814WTQ6</accession>
<feature type="chain" id="PRO_5036226378" description="SEA domain-containing protein" evidence="3">
    <location>
        <begin position="22"/>
        <end position="308"/>
    </location>
</feature>
<evidence type="ECO:0000313" key="7">
    <source>
        <dbReference type="Proteomes" id="UP000663877"/>
    </source>
</evidence>
<sequence>MCSYLLQIIILTFVVFVQIQANDTSTSPNHSGYTSISDSTASSAMIETSRSTSYLSSIETSTSLATNPSISTMTDTTLTNSYISSTYISSATSISSHEHSSSSSTSTTSPNTSPTSTTTPMAISVKLMFKFTLNSSSPLKIGNFTNSTILNSVHNMVKSSFNLSNFIIDIKRIEIRSQAKSTFYEYDMITDNLFESLRKDCDLICIKNSAVLSSVPFQLQDINGSLVNVIAKSGPILIEDMSNTTPIPIPINYKKGDSPPGLPAKLGMGFGITIISVLLIVEIIFLYRKFGLNNSSREANYEMPGYNH</sequence>
<evidence type="ECO:0000256" key="1">
    <source>
        <dbReference type="SAM" id="MobiDB-lite"/>
    </source>
</evidence>
<name>A0A814WTQ6_9BILA</name>
<keyword evidence="2" id="KW-1133">Transmembrane helix</keyword>
<evidence type="ECO:0008006" key="8">
    <source>
        <dbReference type="Google" id="ProtNLM"/>
    </source>
</evidence>
<protein>
    <recommendedName>
        <fullName evidence="8">SEA domain-containing protein</fullName>
    </recommendedName>
</protein>
<dbReference type="EMBL" id="CAJNOI010000245">
    <property type="protein sequence ID" value="CAF1206662.1"/>
    <property type="molecule type" value="Genomic_DNA"/>
</dbReference>
<dbReference type="EMBL" id="CAJNOM010000057">
    <property type="protein sequence ID" value="CAF0941414.1"/>
    <property type="molecule type" value="Genomic_DNA"/>
</dbReference>
<feature type="signal peptide" evidence="3">
    <location>
        <begin position="1"/>
        <end position="21"/>
    </location>
</feature>
<dbReference type="Proteomes" id="UP000663832">
    <property type="component" value="Unassembled WGS sequence"/>
</dbReference>
<dbReference type="AlphaFoldDB" id="A0A814WTQ6"/>
<keyword evidence="6" id="KW-1185">Reference proteome</keyword>